<evidence type="ECO:0000313" key="3">
    <source>
        <dbReference type="Proteomes" id="UP001055101"/>
    </source>
</evidence>
<evidence type="ECO:0000256" key="1">
    <source>
        <dbReference type="SAM" id="MobiDB-lite"/>
    </source>
</evidence>
<feature type="region of interest" description="Disordered" evidence="1">
    <location>
        <begin position="38"/>
        <end position="94"/>
    </location>
</feature>
<gene>
    <name evidence="2" type="ORF">EKPJFOCH_2127</name>
</gene>
<reference evidence="2" key="1">
    <citation type="journal article" date="2021" name="Front. Microbiol.">
        <title>Comprehensive Comparative Genomics and Phenotyping of Methylobacterium Species.</title>
        <authorList>
            <person name="Alessa O."/>
            <person name="Ogura Y."/>
            <person name="Fujitani Y."/>
            <person name="Takami H."/>
            <person name="Hayashi T."/>
            <person name="Sahin N."/>
            <person name="Tani A."/>
        </authorList>
    </citation>
    <scope>NUCLEOTIDE SEQUENCE</scope>
    <source>
        <strain evidence="2">DSM 23674</strain>
    </source>
</reference>
<dbReference type="EMBL" id="BPRA01000009">
    <property type="protein sequence ID" value="GJE55632.1"/>
    <property type="molecule type" value="Genomic_DNA"/>
</dbReference>
<evidence type="ECO:0000313" key="2">
    <source>
        <dbReference type="EMBL" id="GJE55632.1"/>
    </source>
</evidence>
<sequence>MSLSSGHRRDLNEIRASLAGLTVETKLLRIGWLLSQKYDPDQPREPAGQLGGGRWTSGDPTAAGPLAAGDDPETTGSIGGGSAPSTTQEEVVTADGSRVLSIRIRSNPHAEWDEQHTVTAPDGTRTVFETSGLTQTIRDGGSGEILSRSRLTTSGAEPEAFFQSARAPQRLPRELKRLSDRILQAAISLFTTEAIRRNRDGTAIFAAPASEYIPGDAFNDRAMWVGAVSQRELDRLCPRNAEIQALAKSTAAEVRALGGYGTEQNFGNIVHRIIAHKIKSMKDPGLIAEVSYAAETGIGVHYSSGQSIRLDVLEPVRPSTVCVYDHKMGKAILRAVRAVDIITAIQKHYPGMRNYIMIEVLEK</sequence>
<organism evidence="2 3">
    <name type="scientific">Methylobacterium thuringiense</name>
    <dbReference type="NCBI Taxonomy" id="1003091"/>
    <lineage>
        <taxon>Bacteria</taxon>
        <taxon>Pseudomonadati</taxon>
        <taxon>Pseudomonadota</taxon>
        <taxon>Alphaproteobacteria</taxon>
        <taxon>Hyphomicrobiales</taxon>
        <taxon>Methylobacteriaceae</taxon>
        <taxon>Methylobacterium</taxon>
    </lineage>
</organism>
<protein>
    <submittedName>
        <fullName evidence="2">Uncharacterized protein</fullName>
    </submittedName>
</protein>
<name>A0ABQ4TM22_9HYPH</name>
<keyword evidence="3" id="KW-1185">Reference proteome</keyword>
<accession>A0ABQ4TM22</accession>
<dbReference type="Proteomes" id="UP001055101">
    <property type="component" value="Unassembled WGS sequence"/>
</dbReference>
<proteinExistence type="predicted"/>
<comment type="caution">
    <text evidence="2">The sequence shown here is derived from an EMBL/GenBank/DDBJ whole genome shotgun (WGS) entry which is preliminary data.</text>
</comment>
<reference evidence="2" key="2">
    <citation type="submission" date="2021-08" db="EMBL/GenBank/DDBJ databases">
        <authorList>
            <person name="Tani A."/>
            <person name="Ola A."/>
            <person name="Ogura Y."/>
            <person name="Katsura K."/>
            <person name="Hayashi T."/>
        </authorList>
    </citation>
    <scope>NUCLEOTIDE SEQUENCE</scope>
    <source>
        <strain evidence="2">DSM 23674</strain>
    </source>
</reference>